<reference evidence="1" key="1">
    <citation type="journal article" date="2014" name="Front. Microbiol.">
        <title>High frequency of phylogenetically diverse reductive dehalogenase-homologous genes in deep subseafloor sedimentary metagenomes.</title>
        <authorList>
            <person name="Kawai M."/>
            <person name="Futagami T."/>
            <person name="Toyoda A."/>
            <person name="Takaki Y."/>
            <person name="Nishi S."/>
            <person name="Hori S."/>
            <person name="Arai W."/>
            <person name="Tsubouchi T."/>
            <person name="Morono Y."/>
            <person name="Uchiyama I."/>
            <person name="Ito T."/>
            <person name="Fujiyama A."/>
            <person name="Inagaki F."/>
            <person name="Takami H."/>
        </authorList>
    </citation>
    <scope>NUCLEOTIDE SEQUENCE</scope>
    <source>
        <strain evidence="1">Expedition CK06-06</strain>
    </source>
</reference>
<evidence type="ECO:0000313" key="1">
    <source>
        <dbReference type="EMBL" id="GAG87668.1"/>
    </source>
</evidence>
<accession>X1BTZ7</accession>
<feature type="non-terminal residue" evidence="1">
    <location>
        <position position="145"/>
    </location>
</feature>
<dbReference type="EMBL" id="BART01014350">
    <property type="protein sequence ID" value="GAG87668.1"/>
    <property type="molecule type" value="Genomic_DNA"/>
</dbReference>
<gene>
    <name evidence="1" type="ORF">S01H4_28695</name>
</gene>
<name>X1BTZ7_9ZZZZ</name>
<dbReference type="AlphaFoldDB" id="X1BTZ7"/>
<organism evidence="1">
    <name type="scientific">marine sediment metagenome</name>
    <dbReference type="NCBI Taxonomy" id="412755"/>
    <lineage>
        <taxon>unclassified sequences</taxon>
        <taxon>metagenomes</taxon>
        <taxon>ecological metagenomes</taxon>
    </lineage>
</organism>
<proteinExistence type="predicted"/>
<sequence>MLFKQCYSVSRLDIHSPQSLEISLDGPEAISLLIRSPTEKERESGAKTFNALLDIIGEFVPSKRSLPVFTALIEGRRPPEGEKALSEDEMILREGPSEGLESYPNPFVTFVDSICDKLSALGHTFVATLRWRYAQEGPPSPIGNR</sequence>
<protein>
    <submittedName>
        <fullName evidence="1">Uncharacterized protein</fullName>
    </submittedName>
</protein>
<comment type="caution">
    <text evidence="1">The sequence shown here is derived from an EMBL/GenBank/DDBJ whole genome shotgun (WGS) entry which is preliminary data.</text>
</comment>